<gene>
    <name evidence="3" type="primary">Acey_s0004.g1801</name>
    <name evidence="3" type="ORF">Y032_0004g1801</name>
</gene>
<dbReference type="Gene3D" id="3.80.20.20">
    <property type="entry name" value="Receptor L-domain"/>
    <property type="match status" value="1"/>
</dbReference>
<name>A0A016VTB3_9BILA</name>
<feature type="domain" description="Receptor L-domain" evidence="2">
    <location>
        <begin position="39"/>
        <end position="148"/>
    </location>
</feature>
<accession>A0A016VTB3</accession>
<comment type="caution">
    <text evidence="3">The sequence shown here is derived from an EMBL/GenBank/DDBJ whole genome shotgun (WGS) entry which is preliminary data.</text>
</comment>
<dbReference type="SUPFAM" id="SSF52058">
    <property type="entry name" value="L domain-like"/>
    <property type="match status" value="1"/>
</dbReference>
<dbReference type="Pfam" id="PF01030">
    <property type="entry name" value="Recep_L_domain"/>
    <property type="match status" value="1"/>
</dbReference>
<reference evidence="4" key="1">
    <citation type="journal article" date="2015" name="Nat. Genet.">
        <title>The genome and transcriptome of the zoonotic hookworm Ancylostoma ceylanicum identify infection-specific gene families.</title>
        <authorList>
            <person name="Schwarz E.M."/>
            <person name="Hu Y."/>
            <person name="Antoshechkin I."/>
            <person name="Miller M.M."/>
            <person name="Sternberg P.W."/>
            <person name="Aroian R.V."/>
        </authorList>
    </citation>
    <scope>NUCLEOTIDE SEQUENCE</scope>
    <source>
        <strain evidence="4">HY135</strain>
    </source>
</reference>
<dbReference type="PANTHER" id="PTHR21662:SF59">
    <property type="entry name" value="RECEPTOR PROTEIN-TYROSINE KINASE"/>
    <property type="match status" value="1"/>
</dbReference>
<keyword evidence="1" id="KW-0472">Membrane</keyword>
<dbReference type="InterPro" id="IPR000494">
    <property type="entry name" value="Rcpt_L-dom"/>
</dbReference>
<evidence type="ECO:0000259" key="2">
    <source>
        <dbReference type="Pfam" id="PF01030"/>
    </source>
</evidence>
<dbReference type="InterPro" id="IPR036941">
    <property type="entry name" value="Rcpt_L-dom_sf"/>
</dbReference>
<dbReference type="PANTHER" id="PTHR21662">
    <property type="entry name" value="RECEPTOR PROTEIN-TYROSINE KINASE"/>
    <property type="match status" value="1"/>
</dbReference>
<feature type="transmembrane region" description="Helical" evidence="1">
    <location>
        <begin position="180"/>
        <end position="202"/>
    </location>
</feature>
<proteinExistence type="predicted"/>
<organism evidence="3 4">
    <name type="scientific">Ancylostoma ceylanicum</name>
    <dbReference type="NCBI Taxonomy" id="53326"/>
    <lineage>
        <taxon>Eukaryota</taxon>
        <taxon>Metazoa</taxon>
        <taxon>Ecdysozoa</taxon>
        <taxon>Nematoda</taxon>
        <taxon>Chromadorea</taxon>
        <taxon>Rhabditida</taxon>
        <taxon>Rhabditina</taxon>
        <taxon>Rhabditomorpha</taxon>
        <taxon>Strongyloidea</taxon>
        <taxon>Ancylostomatidae</taxon>
        <taxon>Ancylostomatinae</taxon>
        <taxon>Ancylostoma</taxon>
    </lineage>
</organism>
<dbReference type="Proteomes" id="UP000024635">
    <property type="component" value="Unassembled WGS sequence"/>
</dbReference>
<dbReference type="EMBL" id="JARK01001340">
    <property type="protein sequence ID" value="EYC30839.1"/>
    <property type="molecule type" value="Genomic_DNA"/>
</dbReference>
<protein>
    <recommendedName>
        <fullName evidence="2">Receptor L-domain domain-containing protein</fullName>
    </recommendedName>
</protein>
<evidence type="ECO:0000313" key="3">
    <source>
        <dbReference type="EMBL" id="EYC30839.1"/>
    </source>
</evidence>
<keyword evidence="1" id="KW-1133">Transmembrane helix</keyword>
<evidence type="ECO:0000256" key="1">
    <source>
        <dbReference type="SAM" id="Phobius"/>
    </source>
</evidence>
<keyword evidence="1" id="KW-0812">Transmembrane</keyword>
<keyword evidence="4" id="KW-1185">Reference proteome</keyword>
<dbReference type="InterPro" id="IPR053079">
    <property type="entry name" value="SPS2_domain"/>
</dbReference>
<dbReference type="OrthoDB" id="5868091at2759"/>
<dbReference type="AlphaFoldDB" id="A0A016VTB3"/>
<sequence>MELKLLFEDLVIDQTINKDCETICEGGEVDERYLKLVDGCNTIDGDLVIYNWTAVPNYVEHLSSIRRINGSLRITNTTNLGNFDYFSNLEEVGVVASDSDYRPAIEVIGNEELTSLVLPHLRNVFSVHTSTVIIIKENPQLGMKKAEAERFYEAAHGRKYVVLEYKDTTTFIDELLENKILFSAVLFFLLLLLIFIVMGLVVTRRKTKHRLVLPQPPYILGKRSRFVLESLVKFRKYWSMIHWSGVGTIANLCGVTRFKTLHVGVAIHSASLVCTAIHLTELLVGNVFDRLRLDADVNVLVMNNETFLNAHMLPLGANGSLPRFDHGLIVERIKALMSKNICVLIGNEKHPDCVIRDLPTELQQEHTYKYAGDQYSFILKKIKPLAQHTSGYEYMVKISPNATPKVKGGMDKNPPKEMRRIVRLYYYRWDNRNTPDVFEELLQLSRLCEPGKTICISNRRKEVFSMIHMIYTYIYVLKEVIGLKDAFQLHTEKCNGSVIDRTEMLLVMAIVMEWAYQTYTVPDKLVKKHTEWCHSYSIMNMFMNEKKNVMVSQQLHQKMNVYGIVWSPVLLLDALIRELLSQLGRDSQI</sequence>
<evidence type="ECO:0000313" key="4">
    <source>
        <dbReference type="Proteomes" id="UP000024635"/>
    </source>
</evidence>